<feature type="compositionally biased region" description="Basic and acidic residues" evidence="1">
    <location>
        <begin position="136"/>
        <end position="149"/>
    </location>
</feature>
<accession>A0A8T0V8C7</accession>
<dbReference type="EMBL" id="CM029041">
    <property type="protein sequence ID" value="KAG2630838.1"/>
    <property type="molecule type" value="Genomic_DNA"/>
</dbReference>
<evidence type="ECO:0000313" key="2">
    <source>
        <dbReference type="EMBL" id="KAG2630838.1"/>
    </source>
</evidence>
<feature type="region of interest" description="Disordered" evidence="1">
    <location>
        <begin position="106"/>
        <end position="159"/>
    </location>
</feature>
<protein>
    <submittedName>
        <fullName evidence="2">Uncharacterized protein</fullName>
    </submittedName>
</protein>
<feature type="compositionally biased region" description="Low complexity" evidence="1">
    <location>
        <begin position="8"/>
        <end position="24"/>
    </location>
</feature>
<feature type="compositionally biased region" description="Basic residues" evidence="1">
    <location>
        <begin position="118"/>
        <end position="135"/>
    </location>
</feature>
<dbReference type="AlphaFoldDB" id="A0A8T0V8C7"/>
<gene>
    <name evidence="2" type="ORF">PVAP13_3KG552900</name>
</gene>
<keyword evidence="3" id="KW-1185">Reference proteome</keyword>
<evidence type="ECO:0000313" key="3">
    <source>
        <dbReference type="Proteomes" id="UP000823388"/>
    </source>
</evidence>
<organism evidence="2 3">
    <name type="scientific">Panicum virgatum</name>
    <name type="common">Blackwell switchgrass</name>
    <dbReference type="NCBI Taxonomy" id="38727"/>
    <lineage>
        <taxon>Eukaryota</taxon>
        <taxon>Viridiplantae</taxon>
        <taxon>Streptophyta</taxon>
        <taxon>Embryophyta</taxon>
        <taxon>Tracheophyta</taxon>
        <taxon>Spermatophyta</taxon>
        <taxon>Magnoliopsida</taxon>
        <taxon>Liliopsida</taxon>
        <taxon>Poales</taxon>
        <taxon>Poaceae</taxon>
        <taxon>PACMAD clade</taxon>
        <taxon>Panicoideae</taxon>
        <taxon>Panicodae</taxon>
        <taxon>Paniceae</taxon>
        <taxon>Panicinae</taxon>
        <taxon>Panicum</taxon>
        <taxon>Panicum sect. Hiantes</taxon>
    </lineage>
</organism>
<name>A0A8T0V8C7_PANVG</name>
<evidence type="ECO:0000256" key="1">
    <source>
        <dbReference type="SAM" id="MobiDB-lite"/>
    </source>
</evidence>
<dbReference type="Proteomes" id="UP000823388">
    <property type="component" value="Chromosome 3K"/>
</dbReference>
<comment type="caution">
    <text evidence="2">The sequence shown here is derived from an EMBL/GenBank/DDBJ whole genome shotgun (WGS) entry which is preliminary data.</text>
</comment>
<reference evidence="2" key="1">
    <citation type="submission" date="2020-05" db="EMBL/GenBank/DDBJ databases">
        <title>WGS assembly of Panicum virgatum.</title>
        <authorList>
            <person name="Lovell J.T."/>
            <person name="Jenkins J."/>
            <person name="Shu S."/>
            <person name="Juenger T.E."/>
            <person name="Schmutz J."/>
        </authorList>
    </citation>
    <scope>NUCLEOTIDE SEQUENCE</scope>
    <source>
        <strain evidence="2">AP13</strain>
    </source>
</reference>
<feature type="region of interest" description="Disordered" evidence="1">
    <location>
        <begin position="1"/>
        <end position="25"/>
    </location>
</feature>
<sequence>MEKEEAMAKTAGEAKPATAAGAGRPRTRLVRVDQFIIDFMLRQPPARPFPVFSDEAFDRLGMPGFRALMERAAATMKSVNDREADILHQYRTKGYAEVEETLSDDEEVAAMPVQEDKKKKKKKKEKKKKKQQQQQKKKDKEEEVRDRPTEMTSLEEVAK</sequence>
<proteinExistence type="predicted"/>